<dbReference type="InterPro" id="IPR023137">
    <property type="entry name" value="BrxA_sf"/>
</dbReference>
<keyword evidence="2" id="KW-1185">Reference proteome</keyword>
<dbReference type="AlphaFoldDB" id="A0A4V6MD08"/>
<proteinExistence type="predicted"/>
<comment type="caution">
    <text evidence="1">The sequence shown here is derived from an EMBL/GenBank/DDBJ whole genome shotgun (WGS) entry which is preliminary data.</text>
</comment>
<dbReference type="Pfam" id="PF08849">
    <property type="entry name" value="BrxA"/>
    <property type="match status" value="1"/>
</dbReference>
<gene>
    <name evidence="1" type="ORF">EV140_0093</name>
</gene>
<dbReference type="InterPro" id="IPR014948">
    <property type="entry name" value="BrxA"/>
</dbReference>
<evidence type="ECO:0000313" key="2">
    <source>
        <dbReference type="Proteomes" id="UP000292408"/>
    </source>
</evidence>
<organism evidence="1 2">
    <name type="scientific">Microcella alkaliphila</name>
    <dbReference type="NCBI Taxonomy" id="279828"/>
    <lineage>
        <taxon>Bacteria</taxon>
        <taxon>Bacillati</taxon>
        <taxon>Actinomycetota</taxon>
        <taxon>Actinomycetes</taxon>
        <taxon>Micrococcales</taxon>
        <taxon>Microbacteriaceae</taxon>
        <taxon>Microcella</taxon>
    </lineage>
</organism>
<evidence type="ECO:0000313" key="1">
    <source>
        <dbReference type="EMBL" id="RZT66419.1"/>
    </source>
</evidence>
<dbReference type="Proteomes" id="UP000292408">
    <property type="component" value="Unassembled WGS sequence"/>
</dbReference>
<dbReference type="EMBL" id="SGXT01000004">
    <property type="protein sequence ID" value="RZT66419.1"/>
    <property type="molecule type" value="Genomic_DNA"/>
</dbReference>
<name>A0A4V6MD08_9MICO</name>
<dbReference type="Gene3D" id="1.10.3540.10">
    <property type="entry name" value="uncharacterized protein from magnetospirillum magneticum domain"/>
    <property type="match status" value="1"/>
</dbReference>
<sequence length="200" mass="22856">MSEGSARYRLSFTAGGLFTQSAPEAVRLFDRLQDWAVVIDALVADNALQSRTVASAKRLARELVQRVHELTPAEREILLDGLSEERAQLMWVAACRRYKFIADFAEDVLRERFLLMAPDLTVEHFEAFVRGKALWHPELADLKESTIQKLRTNLFLMMREANFLTARGLIIPTVLSTRVRNELVKRESSDIRLLPTREAS</sequence>
<accession>A0A4V6MD08</accession>
<reference evidence="1 2" key="1">
    <citation type="journal article" date="2015" name="Stand. Genomic Sci.">
        <title>Genomic Encyclopedia of Bacterial and Archaeal Type Strains, Phase III: the genomes of soil and plant-associated and newly described type strains.</title>
        <authorList>
            <person name="Whitman W.B."/>
            <person name="Woyke T."/>
            <person name="Klenk H.P."/>
            <person name="Zhou Y."/>
            <person name="Lilburn T.G."/>
            <person name="Beck B.J."/>
            <person name="De Vos P."/>
            <person name="Vandamme P."/>
            <person name="Eisen J.A."/>
            <person name="Garrity G."/>
            <person name="Hugenholtz P."/>
            <person name="Kyrpides N.C."/>
        </authorList>
    </citation>
    <scope>NUCLEOTIDE SEQUENCE [LARGE SCALE GENOMIC DNA]</scope>
    <source>
        <strain evidence="1 2">AC4r</strain>
    </source>
</reference>
<protein>
    <submittedName>
        <fullName evidence="1">Putative inner membrane protein DUF1819</fullName>
    </submittedName>
</protein>